<evidence type="ECO:0000313" key="4">
    <source>
        <dbReference type="Proteomes" id="UP000265742"/>
    </source>
</evidence>
<comment type="caution">
    <text evidence="3">The sequence shown here is derived from an EMBL/GenBank/DDBJ whole genome shotgun (WGS) entry which is preliminary data.</text>
</comment>
<protein>
    <recommendedName>
        <fullName evidence="5">Lipoprotein</fullName>
    </recommendedName>
</protein>
<dbReference type="Proteomes" id="UP000265742">
    <property type="component" value="Unassembled WGS sequence"/>
</dbReference>
<dbReference type="AlphaFoldDB" id="A0A3A1U4A8"/>
<name>A0A3A1U4A8_9MICO</name>
<reference evidence="4" key="1">
    <citation type="submission" date="2018-09" db="EMBL/GenBank/DDBJ databases">
        <authorList>
            <person name="Kim I."/>
        </authorList>
    </citation>
    <scope>NUCLEOTIDE SEQUENCE [LARGE SCALE GENOMIC DNA]</scope>
    <source>
        <strain evidence="4">DD4a</strain>
    </source>
</reference>
<feature type="region of interest" description="Disordered" evidence="1">
    <location>
        <begin position="104"/>
        <end position="125"/>
    </location>
</feature>
<keyword evidence="4" id="KW-1185">Reference proteome</keyword>
<feature type="signal peptide" evidence="2">
    <location>
        <begin position="1"/>
        <end position="26"/>
    </location>
</feature>
<evidence type="ECO:0008006" key="5">
    <source>
        <dbReference type="Google" id="ProtNLM"/>
    </source>
</evidence>
<accession>A0A3A1U4A8</accession>
<gene>
    <name evidence="3" type="ORF">D1781_05220</name>
</gene>
<evidence type="ECO:0000256" key="2">
    <source>
        <dbReference type="SAM" id="SignalP"/>
    </source>
</evidence>
<dbReference type="PROSITE" id="PS51257">
    <property type="entry name" value="PROKAR_LIPOPROTEIN"/>
    <property type="match status" value="1"/>
</dbReference>
<proteinExistence type="predicted"/>
<keyword evidence="2" id="KW-0732">Signal</keyword>
<organism evidence="3 4">
    <name type="scientific">Amnibacterium setariae</name>
    <dbReference type="NCBI Taxonomy" id="2306585"/>
    <lineage>
        <taxon>Bacteria</taxon>
        <taxon>Bacillati</taxon>
        <taxon>Actinomycetota</taxon>
        <taxon>Actinomycetes</taxon>
        <taxon>Micrococcales</taxon>
        <taxon>Microbacteriaceae</taxon>
        <taxon>Amnibacterium</taxon>
    </lineage>
</organism>
<dbReference type="EMBL" id="QXTG01000001">
    <property type="protein sequence ID" value="RIX31391.1"/>
    <property type="molecule type" value="Genomic_DNA"/>
</dbReference>
<sequence length="503" mass="52241">MERVRALVVVLAAAALVLSGCTAAPAPEPTRTPRSAAVRLVASDATAVADASRAPERAVQVSRSVFAASPGVVLAPAGDGAAQRRAAAEAARLRVPMLLVRGAASASASPSPSPSGTPAAAEDGDVRDEVQRLGATWAVGFGAALPGVRARRAGDAAPSAPAGRALVAVVADPGADTAAIATARAAGGQVVTGGPDLNGSAAAVRALSRAKRARAVLIGSRFHARGDLDWAVTAARTGWTYPDGGQRAWDGRSLHVALYGTPGAPVLGVLGRQDGPATIARATALAGQYQALTARKVSPMLEVIATVASGGPTGDGDYSGEIDPEALEPYVDRALKAGVPVILDLQPGREDFLSQAKQYASLLEKPGVGLALDPEWRLGPKQKPLVQIGRVSAAEVNRTSAWLADLVRTHGLPPKPFVLHQFRLTMLQQRQEIVVDRPELDVLIHVDGQGSQPDKQATWRAVRAGAPHVGWGWKNFLKTDHPVLTPRQTIQQVHPTPDLITYQ</sequence>
<evidence type="ECO:0000256" key="1">
    <source>
        <dbReference type="SAM" id="MobiDB-lite"/>
    </source>
</evidence>
<feature type="chain" id="PRO_5017219190" description="Lipoprotein" evidence="2">
    <location>
        <begin position="27"/>
        <end position="503"/>
    </location>
</feature>
<feature type="compositionally biased region" description="Low complexity" evidence="1">
    <location>
        <begin position="104"/>
        <end position="121"/>
    </location>
</feature>
<evidence type="ECO:0000313" key="3">
    <source>
        <dbReference type="EMBL" id="RIX31391.1"/>
    </source>
</evidence>
<dbReference type="OrthoDB" id="9812120at2"/>